<dbReference type="STRING" id="587636.SAMN05216199_0594"/>
<keyword evidence="1" id="KW-1133">Transmembrane helix</keyword>
<feature type="transmembrane region" description="Helical" evidence="1">
    <location>
        <begin position="171"/>
        <end position="192"/>
    </location>
</feature>
<feature type="transmembrane region" description="Helical" evidence="1">
    <location>
        <begin position="198"/>
        <end position="219"/>
    </location>
</feature>
<gene>
    <name evidence="3" type="ORF">SAMN05216199_0594</name>
</gene>
<feature type="chain" id="PRO_5045664604" description="DUF4386 domain-containing protein" evidence="2">
    <location>
        <begin position="29"/>
        <end position="242"/>
    </location>
</feature>
<evidence type="ECO:0008006" key="5">
    <source>
        <dbReference type="Google" id="ProtNLM"/>
    </source>
</evidence>
<dbReference type="Proteomes" id="UP000199019">
    <property type="component" value="Unassembled WGS sequence"/>
</dbReference>
<feature type="transmembrane region" description="Helical" evidence="1">
    <location>
        <begin position="63"/>
        <end position="83"/>
    </location>
</feature>
<organism evidence="3 4">
    <name type="scientific">Pedococcus cremeus</name>
    <dbReference type="NCBI Taxonomy" id="587636"/>
    <lineage>
        <taxon>Bacteria</taxon>
        <taxon>Bacillati</taxon>
        <taxon>Actinomycetota</taxon>
        <taxon>Actinomycetes</taxon>
        <taxon>Micrococcales</taxon>
        <taxon>Intrasporangiaceae</taxon>
        <taxon>Pedococcus</taxon>
    </lineage>
</organism>
<sequence length="242" mass="23926">MAFALTGPAARLAASPRAAATTYVTAWAAGLAVLPAGPDPHGTAAEAVATLGAHRGAAVLQSWLVHGVAAAALAWLALALLRVPLPRREGGGQVSRARGWARVAVGGAVALSLVQVVLLHAAVLTADPAAPTAAAGWLHAVNLVDLAKLVFLGASVALLARAVLPASGARGVTTFSGVVAVVLPVAGLAFLWDSPVLSAVLTASLVLLLAWALVVAFWVSRGAARDASPAADGTLGAEPAVS</sequence>
<reference evidence="4" key="1">
    <citation type="submission" date="2016-10" db="EMBL/GenBank/DDBJ databases">
        <authorList>
            <person name="Varghese N."/>
            <person name="Submissions S."/>
        </authorList>
    </citation>
    <scope>NUCLEOTIDE SEQUENCE [LARGE SCALE GENOMIC DNA]</scope>
    <source>
        <strain evidence="4">CGMCC 1.6963</strain>
    </source>
</reference>
<keyword evidence="4" id="KW-1185">Reference proteome</keyword>
<protein>
    <recommendedName>
        <fullName evidence="5">DUF4386 domain-containing protein</fullName>
    </recommendedName>
</protein>
<dbReference type="AlphaFoldDB" id="A0A1H9XV94"/>
<dbReference type="RefSeq" id="WP_177180489.1">
    <property type="nucleotide sequence ID" value="NZ_FOHB01000017.1"/>
</dbReference>
<evidence type="ECO:0000313" key="3">
    <source>
        <dbReference type="EMBL" id="SES50046.1"/>
    </source>
</evidence>
<feature type="transmembrane region" description="Helical" evidence="1">
    <location>
        <begin position="103"/>
        <end position="126"/>
    </location>
</feature>
<keyword evidence="1" id="KW-0812">Transmembrane</keyword>
<dbReference type="EMBL" id="FOHB01000017">
    <property type="protein sequence ID" value="SES50046.1"/>
    <property type="molecule type" value="Genomic_DNA"/>
</dbReference>
<proteinExistence type="predicted"/>
<keyword evidence="1" id="KW-0472">Membrane</keyword>
<evidence type="ECO:0000313" key="4">
    <source>
        <dbReference type="Proteomes" id="UP000199019"/>
    </source>
</evidence>
<evidence type="ECO:0000256" key="1">
    <source>
        <dbReference type="SAM" id="Phobius"/>
    </source>
</evidence>
<keyword evidence="2" id="KW-0732">Signal</keyword>
<name>A0A1H9XV94_9MICO</name>
<evidence type="ECO:0000256" key="2">
    <source>
        <dbReference type="SAM" id="SignalP"/>
    </source>
</evidence>
<feature type="transmembrane region" description="Helical" evidence="1">
    <location>
        <begin position="146"/>
        <end position="164"/>
    </location>
</feature>
<accession>A0A1H9XV94</accession>
<feature type="signal peptide" evidence="2">
    <location>
        <begin position="1"/>
        <end position="28"/>
    </location>
</feature>